<comment type="caution">
    <text evidence="3">The sequence shown here is derived from an EMBL/GenBank/DDBJ whole genome shotgun (WGS) entry which is preliminary data.</text>
</comment>
<sequence length="93" mass="10518">MNNKRIKKPVPVKPRNSNFRSTTEDNFRVSLPVYDETFNSELLDANEYQSDGKSPKSSKDIAIFMCVQCKSVIGDSVFYVGINHELNMLILSG</sequence>
<name>A0A1R0GV94_9FUNG</name>
<dbReference type="Proteomes" id="UP000187455">
    <property type="component" value="Unassembled WGS sequence"/>
</dbReference>
<gene>
    <name evidence="3" type="ORF">AYI68_g5084</name>
</gene>
<evidence type="ECO:0000313" key="3">
    <source>
        <dbReference type="EMBL" id="OLY80814.1"/>
    </source>
</evidence>
<evidence type="ECO:0000313" key="4">
    <source>
        <dbReference type="Proteomes" id="UP000187455"/>
    </source>
</evidence>
<organism evidence="3 4">
    <name type="scientific">Smittium mucronatum</name>
    <dbReference type="NCBI Taxonomy" id="133383"/>
    <lineage>
        <taxon>Eukaryota</taxon>
        <taxon>Fungi</taxon>
        <taxon>Fungi incertae sedis</taxon>
        <taxon>Zoopagomycota</taxon>
        <taxon>Kickxellomycotina</taxon>
        <taxon>Harpellomycetes</taxon>
        <taxon>Harpellales</taxon>
        <taxon>Legeriomycetaceae</taxon>
        <taxon>Smittium</taxon>
    </lineage>
</organism>
<dbReference type="EMBL" id="LSSL01003103">
    <property type="protein sequence ID" value="OLY80814.1"/>
    <property type="molecule type" value="Genomic_DNA"/>
</dbReference>
<feature type="compositionally biased region" description="Basic residues" evidence="1">
    <location>
        <begin position="1"/>
        <end position="10"/>
    </location>
</feature>
<feature type="region of interest" description="Disordered" evidence="1">
    <location>
        <begin position="1"/>
        <end position="21"/>
    </location>
</feature>
<proteinExistence type="predicted"/>
<reference evidence="3 4" key="1">
    <citation type="journal article" date="2016" name="Mol. Biol. Evol.">
        <title>Genome-Wide Survey of Gut Fungi (Harpellales) Reveals the First Horizontally Transferred Ubiquitin Gene from a Mosquito Host.</title>
        <authorList>
            <person name="Wang Y."/>
            <person name="White M.M."/>
            <person name="Kvist S."/>
            <person name="Moncalvo J.M."/>
        </authorList>
    </citation>
    <scope>NUCLEOTIDE SEQUENCE [LARGE SCALE GENOMIC DNA]</scope>
    <source>
        <strain evidence="3 4">ALG-7-W6</strain>
    </source>
</reference>
<evidence type="ECO:0000256" key="1">
    <source>
        <dbReference type="SAM" id="MobiDB-lite"/>
    </source>
</evidence>
<protein>
    <recommendedName>
        <fullName evidence="2">Mis18 domain-containing protein</fullName>
    </recommendedName>
</protein>
<accession>A0A1R0GV94</accession>
<dbReference type="InterPro" id="IPR034752">
    <property type="entry name" value="Mis18"/>
</dbReference>
<evidence type="ECO:0000259" key="2">
    <source>
        <dbReference type="PROSITE" id="PS51793"/>
    </source>
</evidence>
<dbReference type="AlphaFoldDB" id="A0A1R0GV94"/>
<dbReference type="PROSITE" id="PS51793">
    <property type="entry name" value="MIS18"/>
    <property type="match status" value="1"/>
</dbReference>
<feature type="domain" description="Mis18" evidence="2">
    <location>
        <begin position="61"/>
        <end position="93"/>
    </location>
</feature>
<keyword evidence="4" id="KW-1185">Reference proteome</keyword>